<dbReference type="EMBL" id="JANPWB010000010">
    <property type="protein sequence ID" value="KAJ1135048.1"/>
    <property type="molecule type" value="Genomic_DNA"/>
</dbReference>
<gene>
    <name evidence="2" type="ORF">NDU88_001493</name>
    <name evidence="3" type="ORF">NDU88_001494</name>
    <name evidence="4" type="ORF">NDU88_001495</name>
    <name evidence="5" type="ORF">NDU88_001501</name>
    <name evidence="6" type="ORF">NDU88_001502</name>
    <name evidence="7" type="ORF">NDU88_001505</name>
</gene>
<dbReference type="EMBL" id="JANPWB010000010">
    <property type="protein sequence ID" value="KAJ1135060.1"/>
    <property type="molecule type" value="Genomic_DNA"/>
</dbReference>
<dbReference type="EMBL" id="JANPWB010000010">
    <property type="protein sequence ID" value="KAJ1135057.1"/>
    <property type="molecule type" value="Genomic_DNA"/>
</dbReference>
<proteinExistence type="predicted"/>
<feature type="compositionally biased region" description="Low complexity" evidence="1">
    <location>
        <begin position="14"/>
        <end position="24"/>
    </location>
</feature>
<feature type="compositionally biased region" description="Basic and acidic residues" evidence="1">
    <location>
        <begin position="97"/>
        <end position="121"/>
    </location>
</feature>
<sequence>MDPAEQVRGQRPWVAVGAQQGAVARSLGSLQPARASEEERETSTGKAAEPRAAVPGWCKAGIRVKECEVGPSGPGCQVMGVRRSSGVRGRGAATPYKCEHEESSRPRPCADIKSSRPRPMDGYEGESGEVTFYYDSVGSFERDLVYALDAGVRHTVNVALDKATQTIKHLLLGFTDQQGWVPHCSSQEELPFSQDPSGSSSVANPHQADLNKL</sequence>
<evidence type="ECO:0000256" key="1">
    <source>
        <dbReference type="SAM" id="MobiDB-lite"/>
    </source>
</evidence>
<dbReference type="EMBL" id="JANPWB010000010">
    <property type="protein sequence ID" value="KAJ1135056.1"/>
    <property type="molecule type" value="Genomic_DNA"/>
</dbReference>
<evidence type="ECO:0000313" key="2">
    <source>
        <dbReference type="EMBL" id="KAJ1135048.1"/>
    </source>
</evidence>
<evidence type="ECO:0000313" key="3">
    <source>
        <dbReference type="EMBL" id="KAJ1135049.1"/>
    </source>
</evidence>
<name>A0AAV7Q3A6_PLEWA</name>
<evidence type="ECO:0000313" key="5">
    <source>
        <dbReference type="EMBL" id="KAJ1135056.1"/>
    </source>
</evidence>
<accession>A0AAV7Q3A6</accession>
<reference evidence="6" key="1">
    <citation type="journal article" date="2022" name="bioRxiv">
        <title>Sequencing and chromosome-scale assembly of the giantPleurodeles waltlgenome.</title>
        <authorList>
            <person name="Brown T."/>
            <person name="Elewa A."/>
            <person name="Iarovenko S."/>
            <person name="Subramanian E."/>
            <person name="Araus A.J."/>
            <person name="Petzold A."/>
            <person name="Susuki M."/>
            <person name="Suzuki K.-i.T."/>
            <person name="Hayashi T."/>
            <person name="Toyoda A."/>
            <person name="Oliveira C."/>
            <person name="Osipova E."/>
            <person name="Leigh N.D."/>
            <person name="Simon A."/>
            <person name="Yun M.H."/>
        </authorList>
    </citation>
    <scope>NUCLEOTIDE SEQUENCE</scope>
    <source>
        <strain evidence="6">20211129_DDA</strain>
        <tissue evidence="6">Liver</tissue>
    </source>
</reference>
<dbReference type="Proteomes" id="UP001066276">
    <property type="component" value="Chromosome 6"/>
</dbReference>
<feature type="compositionally biased region" description="Polar residues" evidence="1">
    <location>
        <begin position="186"/>
        <end position="204"/>
    </location>
</feature>
<dbReference type="EMBL" id="JANPWB010000010">
    <property type="protein sequence ID" value="KAJ1135050.1"/>
    <property type="molecule type" value="Genomic_DNA"/>
</dbReference>
<evidence type="ECO:0000313" key="7">
    <source>
        <dbReference type="EMBL" id="KAJ1135060.1"/>
    </source>
</evidence>
<feature type="region of interest" description="Disordered" evidence="1">
    <location>
        <begin position="1"/>
        <end position="51"/>
    </location>
</feature>
<feature type="region of interest" description="Disordered" evidence="1">
    <location>
        <begin position="186"/>
        <end position="213"/>
    </location>
</feature>
<organism evidence="6 8">
    <name type="scientific">Pleurodeles waltl</name>
    <name type="common">Iberian ribbed newt</name>
    <dbReference type="NCBI Taxonomy" id="8319"/>
    <lineage>
        <taxon>Eukaryota</taxon>
        <taxon>Metazoa</taxon>
        <taxon>Chordata</taxon>
        <taxon>Craniata</taxon>
        <taxon>Vertebrata</taxon>
        <taxon>Euteleostomi</taxon>
        <taxon>Amphibia</taxon>
        <taxon>Batrachia</taxon>
        <taxon>Caudata</taxon>
        <taxon>Salamandroidea</taxon>
        <taxon>Salamandridae</taxon>
        <taxon>Pleurodelinae</taxon>
        <taxon>Pleurodeles</taxon>
    </lineage>
</organism>
<evidence type="ECO:0000313" key="8">
    <source>
        <dbReference type="Proteomes" id="UP001066276"/>
    </source>
</evidence>
<keyword evidence="8" id="KW-1185">Reference proteome</keyword>
<evidence type="ECO:0000313" key="4">
    <source>
        <dbReference type="EMBL" id="KAJ1135050.1"/>
    </source>
</evidence>
<protein>
    <submittedName>
        <fullName evidence="6">Uncharacterized protein</fullName>
    </submittedName>
</protein>
<dbReference type="EMBL" id="JANPWB010000010">
    <property type="protein sequence ID" value="KAJ1135049.1"/>
    <property type="molecule type" value="Genomic_DNA"/>
</dbReference>
<comment type="caution">
    <text evidence="6">The sequence shown here is derived from an EMBL/GenBank/DDBJ whole genome shotgun (WGS) entry which is preliminary data.</text>
</comment>
<dbReference type="AlphaFoldDB" id="A0AAV7Q3A6"/>
<feature type="region of interest" description="Disordered" evidence="1">
    <location>
        <begin position="87"/>
        <end position="123"/>
    </location>
</feature>
<evidence type="ECO:0000313" key="6">
    <source>
        <dbReference type="EMBL" id="KAJ1135057.1"/>
    </source>
</evidence>